<dbReference type="PROSITE" id="PS50928">
    <property type="entry name" value="ABC_TM1"/>
    <property type="match status" value="1"/>
</dbReference>
<keyword evidence="4 7" id="KW-0812">Transmembrane</keyword>
<feature type="transmembrane region" description="Helical" evidence="7">
    <location>
        <begin position="103"/>
        <end position="123"/>
    </location>
</feature>
<sequence>MVVKVTNRLVIALLAIAFAVPLVWAVFTSFTPSSEVITRVNPFAVQHPTFHNYMAAWQTIPFVQYYSNTVIIVLGVLAAQLITATLAAYAFARLHFIGRGVMFMLFLIQIMIPPDILIFPNYTIMKELGLVDTKLAIMLPYWASSFSVFLLRQTFKQIPIDLDEAARMDGCRWWQTLWHVYLPSARSTYIAFGLISVSAHWNDFMWPLIITNSIETRPLTVGIAIFAQSFETGAQWGTVTAATVLVILPLLSAFFVFQRQFVESFMHSGIK</sequence>
<dbReference type="CDD" id="cd06261">
    <property type="entry name" value="TM_PBP2"/>
    <property type="match status" value="1"/>
</dbReference>
<reference evidence="9 10" key="1">
    <citation type="submission" date="2016-05" db="EMBL/GenBank/DDBJ databases">
        <title>Paenibacillus sp. 1ZS3-15 nov., isolated from the rhizosphere soil.</title>
        <authorList>
            <person name="Zhang X.X."/>
            <person name="Zhang J."/>
        </authorList>
    </citation>
    <scope>NUCLEOTIDE SEQUENCE [LARGE SCALE GENOMIC DNA]</scope>
    <source>
        <strain evidence="9 10">1ZS3-15</strain>
    </source>
</reference>
<evidence type="ECO:0000313" key="9">
    <source>
        <dbReference type="EMBL" id="OAS18428.1"/>
    </source>
</evidence>
<proteinExistence type="inferred from homology"/>
<dbReference type="EMBL" id="LYPB01000065">
    <property type="protein sequence ID" value="OAS18428.1"/>
    <property type="molecule type" value="Genomic_DNA"/>
</dbReference>
<keyword evidence="6 7" id="KW-0472">Membrane</keyword>
<evidence type="ECO:0000256" key="6">
    <source>
        <dbReference type="ARBA" id="ARBA00023136"/>
    </source>
</evidence>
<comment type="subcellular location">
    <subcellularLocation>
        <location evidence="1 7">Cell membrane</location>
        <topology evidence="1 7">Multi-pass membrane protein</topology>
    </subcellularLocation>
</comment>
<evidence type="ECO:0000259" key="8">
    <source>
        <dbReference type="PROSITE" id="PS50928"/>
    </source>
</evidence>
<dbReference type="AlphaFoldDB" id="A0A198ABT9"/>
<keyword evidence="3" id="KW-1003">Cell membrane</keyword>
<dbReference type="SUPFAM" id="SSF161098">
    <property type="entry name" value="MetI-like"/>
    <property type="match status" value="1"/>
</dbReference>
<feature type="transmembrane region" description="Helical" evidence="7">
    <location>
        <begin position="176"/>
        <end position="197"/>
    </location>
</feature>
<keyword evidence="10" id="KW-1185">Reference proteome</keyword>
<dbReference type="PANTHER" id="PTHR43744:SF3">
    <property type="entry name" value="LACTOSE TRANSPORT SYSTEM PERMEASE PROTEIN LACG"/>
    <property type="match status" value="1"/>
</dbReference>
<evidence type="ECO:0000256" key="5">
    <source>
        <dbReference type="ARBA" id="ARBA00022989"/>
    </source>
</evidence>
<feature type="transmembrane region" description="Helical" evidence="7">
    <location>
        <begin position="236"/>
        <end position="257"/>
    </location>
</feature>
<organism evidence="9 10">
    <name type="scientific">Paenibacillus oryzisoli</name>
    <dbReference type="NCBI Taxonomy" id="1850517"/>
    <lineage>
        <taxon>Bacteria</taxon>
        <taxon>Bacillati</taxon>
        <taxon>Bacillota</taxon>
        <taxon>Bacilli</taxon>
        <taxon>Bacillales</taxon>
        <taxon>Paenibacillaceae</taxon>
        <taxon>Paenibacillus</taxon>
    </lineage>
</organism>
<feature type="domain" description="ABC transmembrane type-1" evidence="8">
    <location>
        <begin position="66"/>
        <end position="257"/>
    </location>
</feature>
<name>A0A198ABT9_9BACL</name>
<dbReference type="Proteomes" id="UP000078454">
    <property type="component" value="Unassembled WGS sequence"/>
</dbReference>
<dbReference type="InterPro" id="IPR035906">
    <property type="entry name" value="MetI-like_sf"/>
</dbReference>
<dbReference type="GO" id="GO:0005886">
    <property type="term" value="C:plasma membrane"/>
    <property type="evidence" value="ECO:0007669"/>
    <property type="project" value="UniProtKB-SubCell"/>
</dbReference>
<protein>
    <submittedName>
        <fullName evidence="9">ABC transporter permease</fullName>
    </submittedName>
</protein>
<dbReference type="OrthoDB" id="9771544at2"/>
<comment type="caution">
    <text evidence="9">The sequence shown here is derived from an EMBL/GenBank/DDBJ whole genome shotgun (WGS) entry which is preliminary data.</text>
</comment>
<evidence type="ECO:0000313" key="10">
    <source>
        <dbReference type="Proteomes" id="UP000078454"/>
    </source>
</evidence>
<dbReference type="InterPro" id="IPR000515">
    <property type="entry name" value="MetI-like"/>
</dbReference>
<dbReference type="Pfam" id="PF00528">
    <property type="entry name" value="BPD_transp_1"/>
    <property type="match status" value="1"/>
</dbReference>
<evidence type="ECO:0000256" key="4">
    <source>
        <dbReference type="ARBA" id="ARBA00022692"/>
    </source>
</evidence>
<accession>A0A198ABT9</accession>
<evidence type="ECO:0000256" key="7">
    <source>
        <dbReference type="RuleBase" id="RU363032"/>
    </source>
</evidence>
<dbReference type="GO" id="GO:0055085">
    <property type="term" value="P:transmembrane transport"/>
    <property type="evidence" value="ECO:0007669"/>
    <property type="project" value="InterPro"/>
</dbReference>
<gene>
    <name evidence="9" type="ORF">A8708_00400</name>
</gene>
<comment type="similarity">
    <text evidence="7">Belongs to the binding-protein-dependent transport system permease family.</text>
</comment>
<evidence type="ECO:0000256" key="3">
    <source>
        <dbReference type="ARBA" id="ARBA00022475"/>
    </source>
</evidence>
<keyword evidence="5 7" id="KW-1133">Transmembrane helix</keyword>
<dbReference type="RefSeq" id="WP_068664491.1">
    <property type="nucleotide sequence ID" value="NZ_LYPB01000065.1"/>
</dbReference>
<dbReference type="PANTHER" id="PTHR43744">
    <property type="entry name" value="ABC TRANSPORTER PERMEASE PROTEIN MG189-RELATED-RELATED"/>
    <property type="match status" value="1"/>
</dbReference>
<evidence type="ECO:0000256" key="1">
    <source>
        <dbReference type="ARBA" id="ARBA00004651"/>
    </source>
</evidence>
<keyword evidence="2 7" id="KW-0813">Transport</keyword>
<feature type="transmembrane region" description="Helical" evidence="7">
    <location>
        <begin position="135"/>
        <end position="155"/>
    </location>
</feature>
<dbReference type="Gene3D" id="1.10.3720.10">
    <property type="entry name" value="MetI-like"/>
    <property type="match status" value="1"/>
</dbReference>
<evidence type="ECO:0000256" key="2">
    <source>
        <dbReference type="ARBA" id="ARBA00022448"/>
    </source>
</evidence>
<feature type="transmembrane region" description="Helical" evidence="7">
    <location>
        <begin position="70"/>
        <end position="91"/>
    </location>
</feature>
<dbReference type="STRING" id="1850517.A8708_00400"/>